<name>A0A432M979_9GAMM</name>
<sequence>MSASIKLLDKYKTAMGITSDNACANALGVGRAAVSRWRNGDGHPDPGLVEDMCKATGESVAHWLPLIEAERATSPKARQVWLRLAQAAAVIALMASLHRSGAHAQLALLFAAHNPGGLYIM</sequence>
<dbReference type="AlphaFoldDB" id="A0A432M979"/>
<dbReference type="Proteomes" id="UP000274358">
    <property type="component" value="Unassembled WGS sequence"/>
</dbReference>
<dbReference type="GO" id="GO:0003677">
    <property type="term" value="F:DNA binding"/>
    <property type="evidence" value="ECO:0007669"/>
    <property type="project" value="InterPro"/>
</dbReference>
<reference evidence="2 3" key="1">
    <citation type="submission" date="2018-12" db="EMBL/GenBank/DDBJ databases">
        <title>Dyella dinghuensis sp. nov. DHOA06 and Dyella choica sp. nov. 4M-K27, isolated from forest soil.</title>
        <authorList>
            <person name="Qiu L.-H."/>
            <person name="Gao Z.-H."/>
        </authorList>
    </citation>
    <scope>NUCLEOTIDE SEQUENCE [LARGE SCALE GENOMIC DNA]</scope>
    <source>
        <strain evidence="2 3">4M-K27</strain>
    </source>
</reference>
<dbReference type="InterPro" id="IPR010982">
    <property type="entry name" value="Lambda_DNA-bd_dom_sf"/>
</dbReference>
<comment type="caution">
    <text evidence="2">The sequence shown here is derived from an EMBL/GenBank/DDBJ whole genome shotgun (WGS) entry which is preliminary data.</text>
</comment>
<dbReference type="SUPFAM" id="SSF47413">
    <property type="entry name" value="lambda repressor-like DNA-binding domains"/>
    <property type="match status" value="1"/>
</dbReference>
<proteinExistence type="predicted"/>
<dbReference type="InterPro" id="IPR001387">
    <property type="entry name" value="Cro/C1-type_HTH"/>
</dbReference>
<keyword evidence="3" id="KW-1185">Reference proteome</keyword>
<dbReference type="PROSITE" id="PS50943">
    <property type="entry name" value="HTH_CROC1"/>
    <property type="match status" value="1"/>
</dbReference>
<dbReference type="OrthoDB" id="6054103at2"/>
<accession>A0A432M979</accession>
<evidence type="ECO:0000259" key="1">
    <source>
        <dbReference type="PROSITE" id="PS50943"/>
    </source>
</evidence>
<dbReference type="Pfam" id="PF01381">
    <property type="entry name" value="HTH_3"/>
    <property type="match status" value="1"/>
</dbReference>
<protein>
    <submittedName>
        <fullName evidence="2">XRE family transcriptional regulator</fullName>
    </submittedName>
</protein>
<evidence type="ECO:0000313" key="3">
    <source>
        <dbReference type="Proteomes" id="UP000274358"/>
    </source>
</evidence>
<organism evidence="2 3">
    <name type="scientific">Dyella choica</name>
    <dbReference type="NCBI Taxonomy" id="1927959"/>
    <lineage>
        <taxon>Bacteria</taxon>
        <taxon>Pseudomonadati</taxon>
        <taxon>Pseudomonadota</taxon>
        <taxon>Gammaproteobacteria</taxon>
        <taxon>Lysobacterales</taxon>
        <taxon>Rhodanobacteraceae</taxon>
        <taxon>Dyella</taxon>
    </lineage>
</organism>
<feature type="domain" description="HTH cro/C1-type" evidence="1">
    <location>
        <begin position="24"/>
        <end position="63"/>
    </location>
</feature>
<gene>
    <name evidence="2" type="ORF">EKH80_02880</name>
</gene>
<dbReference type="Gene3D" id="1.10.260.40">
    <property type="entry name" value="lambda repressor-like DNA-binding domains"/>
    <property type="match status" value="1"/>
</dbReference>
<dbReference type="EMBL" id="RYYV01000002">
    <property type="protein sequence ID" value="RUL78773.1"/>
    <property type="molecule type" value="Genomic_DNA"/>
</dbReference>
<evidence type="ECO:0000313" key="2">
    <source>
        <dbReference type="EMBL" id="RUL78773.1"/>
    </source>
</evidence>
<dbReference type="CDD" id="cd00093">
    <property type="entry name" value="HTH_XRE"/>
    <property type="match status" value="1"/>
</dbReference>